<feature type="signal peptide" evidence="1">
    <location>
        <begin position="1"/>
        <end position="22"/>
    </location>
</feature>
<dbReference type="InterPro" id="IPR008964">
    <property type="entry name" value="Invasin/intimin_cell_adhesion"/>
</dbReference>
<dbReference type="AlphaFoldDB" id="A0A8J7JGC2"/>
<comment type="caution">
    <text evidence="2">The sequence shown here is derived from an EMBL/GenBank/DDBJ whole genome shotgun (WGS) entry which is preliminary data.</text>
</comment>
<dbReference type="Gene3D" id="2.60.40.10">
    <property type="entry name" value="Immunoglobulins"/>
    <property type="match status" value="2"/>
</dbReference>
<dbReference type="InterPro" id="IPR013783">
    <property type="entry name" value="Ig-like_fold"/>
</dbReference>
<gene>
    <name evidence="2" type="ORF">JFN93_13470</name>
</gene>
<keyword evidence="1" id="KW-0732">Signal</keyword>
<dbReference type="RefSeq" id="WP_199384614.1">
    <property type="nucleotide sequence ID" value="NZ_JAEMHM010000010.1"/>
</dbReference>
<accession>A0A8J7JGC2</accession>
<feature type="chain" id="PRO_5035148432" description="Big-1 domain-containing protein" evidence="1">
    <location>
        <begin position="23"/>
        <end position="421"/>
    </location>
</feature>
<reference evidence="2" key="1">
    <citation type="submission" date="2020-12" db="EMBL/GenBank/DDBJ databases">
        <title>Geomonas sp. Red875, isolated from river sediment.</title>
        <authorList>
            <person name="Xu Z."/>
            <person name="Zhang Z."/>
            <person name="Masuda Y."/>
            <person name="Itoh H."/>
            <person name="Senoo K."/>
        </authorList>
    </citation>
    <scope>NUCLEOTIDE SEQUENCE</scope>
    <source>
        <strain evidence="2">Red875</strain>
    </source>
</reference>
<sequence length="421" mass="42673">MASRYRLVITLMLALLPVGGCGGSGGDPGGVSDPFAQNQPVSTGNGTVLNYAMSLSAAGSTGGTTVGSNGTVIATATLTDSNGNPVAGQPVQFQEVLLNPADSPSVTIPSPVVTTTSEGKAIALLTANSTTVRKDVILRASTSIDGQDVNSVRIFTINGTLLNYSMSLNAVGSTGGTTVGANGTVIATATLTDSSGNPVAGQPVQFEEVLPTAADTPSVTIPVPVVTTASDGKAISILTANSTTANKGVILKASTTINGQNVSGISMFTVVRSTGNYVEFITTKEASDPDGSMNPLQIQLTAVDPVLMPHYGILQLVTVDVLDKNGVKRTHVPVTLQVVGVMGNDCAVSLGVPGGTTQTVFTDDTGLGIFSAEIMMSTPPIGASDSCSVVYSATTPDPYAQIATDLFSYGGYVAMITNNKQ</sequence>
<protein>
    <recommendedName>
        <fullName evidence="4">Big-1 domain-containing protein</fullName>
    </recommendedName>
</protein>
<dbReference type="EMBL" id="JAEMHM010000010">
    <property type="protein sequence ID" value="MBJ6725724.1"/>
    <property type="molecule type" value="Genomic_DNA"/>
</dbReference>
<evidence type="ECO:0000256" key="1">
    <source>
        <dbReference type="SAM" id="SignalP"/>
    </source>
</evidence>
<dbReference type="Proteomes" id="UP000636888">
    <property type="component" value="Unassembled WGS sequence"/>
</dbReference>
<evidence type="ECO:0000313" key="2">
    <source>
        <dbReference type="EMBL" id="MBJ6725724.1"/>
    </source>
</evidence>
<proteinExistence type="predicted"/>
<evidence type="ECO:0008006" key="4">
    <source>
        <dbReference type="Google" id="ProtNLM"/>
    </source>
</evidence>
<organism evidence="2 3">
    <name type="scientific">Geomesophilobacter sediminis</name>
    <dbReference type="NCBI Taxonomy" id="2798584"/>
    <lineage>
        <taxon>Bacteria</taxon>
        <taxon>Pseudomonadati</taxon>
        <taxon>Thermodesulfobacteriota</taxon>
        <taxon>Desulfuromonadia</taxon>
        <taxon>Geobacterales</taxon>
        <taxon>Geobacteraceae</taxon>
        <taxon>Geomesophilobacter</taxon>
    </lineage>
</organism>
<dbReference type="SUPFAM" id="SSF49373">
    <property type="entry name" value="Invasin/intimin cell-adhesion fragments"/>
    <property type="match status" value="2"/>
</dbReference>
<name>A0A8J7JGC2_9BACT</name>
<keyword evidence="3" id="KW-1185">Reference proteome</keyword>
<evidence type="ECO:0000313" key="3">
    <source>
        <dbReference type="Proteomes" id="UP000636888"/>
    </source>
</evidence>